<evidence type="ECO:0000256" key="7">
    <source>
        <dbReference type="RuleBase" id="RU003903"/>
    </source>
</evidence>
<evidence type="ECO:0000256" key="4">
    <source>
        <dbReference type="HAMAP-Rule" id="MF_01925"/>
    </source>
</evidence>
<dbReference type="PATRIC" id="fig|1610491.3.peg.2985"/>
<evidence type="ECO:0000259" key="8">
    <source>
        <dbReference type="Pfam" id="PF03807"/>
    </source>
</evidence>
<keyword evidence="4 7" id="KW-0028">Amino-acid biosynthesis</keyword>
<dbReference type="InterPro" id="IPR029036">
    <property type="entry name" value="P5CR_dimer"/>
</dbReference>
<dbReference type="InterPro" id="IPR008927">
    <property type="entry name" value="6-PGluconate_DH-like_C_sf"/>
</dbReference>
<comment type="catalytic activity">
    <reaction evidence="4">
        <text>L-proline + NAD(+) = (S)-1-pyrroline-5-carboxylate + NADH + 2 H(+)</text>
        <dbReference type="Rhea" id="RHEA:14105"/>
        <dbReference type="ChEBI" id="CHEBI:15378"/>
        <dbReference type="ChEBI" id="CHEBI:17388"/>
        <dbReference type="ChEBI" id="CHEBI:57540"/>
        <dbReference type="ChEBI" id="CHEBI:57945"/>
        <dbReference type="ChEBI" id="CHEBI:60039"/>
        <dbReference type="EC" id="1.5.1.2"/>
    </reaction>
</comment>
<comment type="function">
    <text evidence="4">Catalyzes the reduction of 1-pyrroline-5-carboxylate (PCA) to L-proline.</text>
</comment>
<evidence type="ECO:0000259" key="9">
    <source>
        <dbReference type="Pfam" id="PF14748"/>
    </source>
</evidence>
<dbReference type="Gene3D" id="3.40.50.720">
    <property type="entry name" value="NAD(P)-binding Rossmann-like Domain"/>
    <property type="match status" value="1"/>
</dbReference>
<dbReference type="UniPathway" id="UPA00098">
    <property type="reaction ID" value="UER00361"/>
</dbReference>
<name>A0A0U1PWE5_9BURK</name>
<reference evidence="10 11" key="1">
    <citation type="submission" date="2015-05" db="EMBL/GenBank/DDBJ databases">
        <title>Draft genome sequence of Lampropedia sp. CT6, isolated from the microbial mat of a hot water spring, located at Manikaran, India.</title>
        <authorList>
            <person name="Tripathi C."/>
            <person name="Rani P."/>
            <person name="Mahato N.K."/>
            <person name="Lal R."/>
        </authorList>
    </citation>
    <scope>NUCLEOTIDE SEQUENCE [LARGE SCALE GENOMIC DNA]</scope>
    <source>
        <strain evidence="10 11">CT6</strain>
    </source>
</reference>
<evidence type="ECO:0000256" key="3">
    <source>
        <dbReference type="ARBA" id="ARBA00023002"/>
    </source>
</evidence>
<dbReference type="OrthoDB" id="9805754at2"/>
<comment type="subcellular location">
    <subcellularLocation>
        <location evidence="4">Cytoplasm</location>
    </subcellularLocation>
</comment>
<dbReference type="PROSITE" id="PS00521">
    <property type="entry name" value="P5CR"/>
    <property type="match status" value="1"/>
</dbReference>
<proteinExistence type="inferred from homology"/>
<dbReference type="RefSeq" id="WP_046742829.1">
    <property type="nucleotide sequence ID" value="NZ_LBNQ01000041.1"/>
</dbReference>
<dbReference type="InterPro" id="IPR036291">
    <property type="entry name" value="NAD(P)-bd_dom_sf"/>
</dbReference>
<dbReference type="SUPFAM" id="SSF48179">
    <property type="entry name" value="6-phosphogluconate dehydrogenase C-terminal domain-like"/>
    <property type="match status" value="1"/>
</dbReference>
<gene>
    <name evidence="4" type="primary">proC</name>
    <name evidence="10" type="ORF">AAV94_14065</name>
</gene>
<keyword evidence="11" id="KW-1185">Reference proteome</keyword>
<accession>A0A0U1PWE5</accession>
<dbReference type="STRING" id="1610491.AAV94_14065"/>
<protein>
    <recommendedName>
        <fullName evidence="4 5">Pyrroline-5-carboxylate reductase</fullName>
        <shortName evidence="4">P5C reductase</shortName>
        <shortName evidence="4">P5CR</shortName>
        <ecNumber evidence="4 5">1.5.1.2</ecNumber>
    </recommendedName>
    <alternativeName>
        <fullName evidence="4">PCA reductase</fullName>
    </alternativeName>
</protein>
<comment type="similarity">
    <text evidence="1 4 7">Belongs to the pyrroline-5-carboxylate reductase family.</text>
</comment>
<dbReference type="FunFam" id="1.10.3730.10:FF:000001">
    <property type="entry name" value="Pyrroline-5-carboxylate reductase"/>
    <property type="match status" value="1"/>
</dbReference>
<evidence type="ECO:0000256" key="2">
    <source>
        <dbReference type="ARBA" id="ARBA00022857"/>
    </source>
</evidence>
<dbReference type="GO" id="GO:0005737">
    <property type="term" value="C:cytoplasm"/>
    <property type="evidence" value="ECO:0007669"/>
    <property type="project" value="UniProtKB-SubCell"/>
</dbReference>
<feature type="binding site" evidence="6">
    <location>
        <begin position="9"/>
        <end position="14"/>
    </location>
    <ligand>
        <name>NADP(+)</name>
        <dbReference type="ChEBI" id="CHEBI:58349"/>
    </ligand>
</feature>
<dbReference type="NCBIfam" id="TIGR00112">
    <property type="entry name" value="proC"/>
    <property type="match status" value="1"/>
</dbReference>
<dbReference type="HAMAP" id="MF_01925">
    <property type="entry name" value="P5C_reductase"/>
    <property type="match status" value="1"/>
</dbReference>
<dbReference type="EC" id="1.5.1.2" evidence="4 5"/>
<dbReference type="PANTHER" id="PTHR11645">
    <property type="entry name" value="PYRROLINE-5-CARBOXYLATE REDUCTASE"/>
    <property type="match status" value="1"/>
</dbReference>
<sequence length="270" mass="27969">MTVSQTVFIGGGNMARAIVGGLLAADQTASSLLIVEPQAPTREALVKDLGVTALERLSVPVPADACVVWAVKPQVLGTVMRELAPQLQGCLHVSIAAGVPVASMQQWLGTARIVRAMPNTPALVGKGITGLYAGAAVAAADRAAAQHIAEAVGLVEWVAREELLNAVTAVSGSGPAYVFYLLEAMRQAGTDLGLSPDQAYRLAVATVDGAAALAAASADGPEVLRQRVTSKGGTTFAAITRLDERQVRAHFIEAMRACHDRAVEMARELG</sequence>
<dbReference type="Proteomes" id="UP000050580">
    <property type="component" value="Unassembled WGS sequence"/>
</dbReference>
<dbReference type="AlphaFoldDB" id="A0A0U1PWE5"/>
<dbReference type="GO" id="GO:0055129">
    <property type="term" value="P:L-proline biosynthetic process"/>
    <property type="evidence" value="ECO:0007669"/>
    <property type="project" value="UniProtKB-UniRule"/>
</dbReference>
<dbReference type="GO" id="GO:0004735">
    <property type="term" value="F:pyrroline-5-carboxylate reductase activity"/>
    <property type="evidence" value="ECO:0007669"/>
    <property type="project" value="UniProtKB-UniRule"/>
</dbReference>
<evidence type="ECO:0000256" key="6">
    <source>
        <dbReference type="PIRSR" id="PIRSR000193-1"/>
    </source>
</evidence>
<dbReference type="InterPro" id="IPR028939">
    <property type="entry name" value="P5C_Rdtase_cat_N"/>
</dbReference>
<dbReference type="Gene3D" id="1.10.3730.10">
    <property type="entry name" value="ProC C-terminal domain-like"/>
    <property type="match status" value="1"/>
</dbReference>
<keyword evidence="2 4" id="KW-0521">NADP</keyword>
<evidence type="ECO:0000256" key="5">
    <source>
        <dbReference type="NCBIfam" id="TIGR00112"/>
    </source>
</evidence>
<dbReference type="EMBL" id="LBNQ01000041">
    <property type="protein sequence ID" value="KKW66854.1"/>
    <property type="molecule type" value="Genomic_DNA"/>
</dbReference>
<feature type="binding site" evidence="6">
    <location>
        <begin position="70"/>
        <end position="73"/>
    </location>
    <ligand>
        <name>NADP(+)</name>
        <dbReference type="ChEBI" id="CHEBI:58349"/>
    </ligand>
</feature>
<dbReference type="PIRSF" id="PIRSF000193">
    <property type="entry name" value="Pyrrol-5-carb_rd"/>
    <property type="match status" value="1"/>
</dbReference>
<dbReference type="Pfam" id="PF03807">
    <property type="entry name" value="F420_oxidored"/>
    <property type="match status" value="1"/>
</dbReference>
<keyword evidence="3 4" id="KW-0560">Oxidoreductase</keyword>
<comment type="catalytic activity">
    <reaction evidence="4 7">
        <text>L-proline + NADP(+) = (S)-1-pyrroline-5-carboxylate + NADPH + 2 H(+)</text>
        <dbReference type="Rhea" id="RHEA:14109"/>
        <dbReference type="ChEBI" id="CHEBI:15378"/>
        <dbReference type="ChEBI" id="CHEBI:17388"/>
        <dbReference type="ChEBI" id="CHEBI:57783"/>
        <dbReference type="ChEBI" id="CHEBI:58349"/>
        <dbReference type="ChEBI" id="CHEBI:60039"/>
        <dbReference type="EC" id="1.5.1.2"/>
    </reaction>
</comment>
<dbReference type="InterPro" id="IPR000304">
    <property type="entry name" value="Pyrroline-COOH_reductase"/>
</dbReference>
<feature type="domain" description="Pyrroline-5-carboxylate reductase dimerisation" evidence="9">
    <location>
        <begin position="161"/>
        <end position="265"/>
    </location>
</feature>
<dbReference type="SUPFAM" id="SSF51735">
    <property type="entry name" value="NAD(P)-binding Rossmann-fold domains"/>
    <property type="match status" value="1"/>
</dbReference>
<comment type="pathway">
    <text evidence="4 7">Amino-acid biosynthesis; L-proline biosynthesis; L-proline from L-glutamate 5-semialdehyde: step 1/1.</text>
</comment>
<keyword evidence="4 7" id="KW-0641">Proline biosynthesis</keyword>
<keyword evidence="4" id="KW-0963">Cytoplasm</keyword>
<dbReference type="InterPro" id="IPR053790">
    <property type="entry name" value="P5CR-like_CS"/>
</dbReference>
<dbReference type="PANTHER" id="PTHR11645:SF0">
    <property type="entry name" value="PYRROLINE-5-CARBOXYLATE REDUCTASE 3"/>
    <property type="match status" value="1"/>
</dbReference>
<evidence type="ECO:0000313" key="10">
    <source>
        <dbReference type="EMBL" id="KKW66854.1"/>
    </source>
</evidence>
<evidence type="ECO:0000256" key="1">
    <source>
        <dbReference type="ARBA" id="ARBA00005525"/>
    </source>
</evidence>
<feature type="domain" description="Pyrroline-5-carboxylate reductase catalytic N-terminal" evidence="8">
    <location>
        <begin position="7"/>
        <end position="98"/>
    </location>
</feature>
<dbReference type="Pfam" id="PF14748">
    <property type="entry name" value="P5CR_dimer"/>
    <property type="match status" value="1"/>
</dbReference>
<organism evidence="10 11">
    <name type="scientific">Lampropedia cohaerens</name>
    <dbReference type="NCBI Taxonomy" id="1610491"/>
    <lineage>
        <taxon>Bacteria</taxon>
        <taxon>Pseudomonadati</taxon>
        <taxon>Pseudomonadota</taxon>
        <taxon>Betaproteobacteria</taxon>
        <taxon>Burkholderiales</taxon>
        <taxon>Comamonadaceae</taxon>
        <taxon>Lampropedia</taxon>
    </lineage>
</organism>
<evidence type="ECO:0000313" key="11">
    <source>
        <dbReference type="Proteomes" id="UP000050580"/>
    </source>
</evidence>
<comment type="caution">
    <text evidence="10">The sequence shown here is derived from an EMBL/GenBank/DDBJ whole genome shotgun (WGS) entry which is preliminary data.</text>
</comment>